<dbReference type="PANTHER" id="PTHR23023">
    <property type="entry name" value="DIMETHYLANILINE MONOOXYGENASE"/>
    <property type="match status" value="1"/>
</dbReference>
<organism evidence="9 10">
    <name type="scientific">Arabis nemorensis</name>
    <dbReference type="NCBI Taxonomy" id="586526"/>
    <lineage>
        <taxon>Eukaryota</taxon>
        <taxon>Viridiplantae</taxon>
        <taxon>Streptophyta</taxon>
        <taxon>Embryophyta</taxon>
        <taxon>Tracheophyta</taxon>
        <taxon>Spermatophyta</taxon>
        <taxon>Magnoliopsida</taxon>
        <taxon>eudicotyledons</taxon>
        <taxon>Gunneridae</taxon>
        <taxon>Pentapetalae</taxon>
        <taxon>rosids</taxon>
        <taxon>malvids</taxon>
        <taxon>Brassicales</taxon>
        <taxon>Brassicaceae</taxon>
        <taxon>Arabideae</taxon>
        <taxon>Arabis</taxon>
    </lineage>
</organism>
<dbReference type="EC" id="1.-.-.-" evidence="7"/>
<dbReference type="AlphaFoldDB" id="A0A565ANQ5"/>
<feature type="compositionally biased region" description="Basic and acidic residues" evidence="8">
    <location>
        <begin position="11"/>
        <end position="22"/>
    </location>
</feature>
<dbReference type="InterPro" id="IPR050346">
    <property type="entry name" value="FMO-like"/>
</dbReference>
<protein>
    <recommendedName>
        <fullName evidence="7">Flavin-containing monooxygenase</fullName>
        <ecNumber evidence="7">1.-.-.-</ecNumber>
    </recommendedName>
</protein>
<keyword evidence="6 7" id="KW-0503">Monooxygenase</keyword>
<evidence type="ECO:0000313" key="10">
    <source>
        <dbReference type="Proteomes" id="UP000489600"/>
    </source>
</evidence>
<dbReference type="PRINTS" id="PR00370">
    <property type="entry name" value="FMOXYGENASE"/>
</dbReference>
<proteinExistence type="inferred from homology"/>
<dbReference type="OrthoDB" id="66881at2759"/>
<dbReference type="Proteomes" id="UP000489600">
    <property type="component" value="Unassembled WGS sequence"/>
</dbReference>
<keyword evidence="5 7" id="KW-0560">Oxidoreductase</keyword>
<feature type="region of interest" description="Disordered" evidence="8">
    <location>
        <begin position="1"/>
        <end position="22"/>
    </location>
</feature>
<gene>
    <name evidence="9" type="ORF">ANE_LOCUS1510</name>
</gene>
<dbReference type="FunFam" id="3.50.50.60:FF:000099">
    <property type="entry name" value="Flavin-containing monooxygenase"/>
    <property type="match status" value="1"/>
</dbReference>
<sequence length="376" mass="43261">MGYRDYPFVPRPEHDESRDPRRYPSHEEVLAYLGDFAREFKVDEMVRFETEVVRVEPQDKKWRVLSKNSVGISDDEIFDAVVVCNGHYTEPRVAQIPGIETWPGKQVHSHNYRVPDPFKDQVVVVIGNFASGADISRDIMGVAKEVHIASRSNPSETYEKRPGSDNLWLHSMIESAHEDGSIVFKNGKVIKVDTIVHCTGYIYHFPFLNTNGYVTVDDNCVGPLYKHVFPPAFAPGLSFVGLPWMGLQFFMFELQSKWVAAVLSGRVPLPSEEKMMEEVTAFYAKRQAQGFPKRYAHRLGRDQVSYLNWMAEQVGEPPLELWRDKEVDRGYQRLATQSDTFRDKWDDDNLMVEAYEDFLSQKLIDALPSQILECKK</sequence>
<evidence type="ECO:0000256" key="8">
    <source>
        <dbReference type="SAM" id="MobiDB-lite"/>
    </source>
</evidence>
<dbReference type="InterPro" id="IPR036188">
    <property type="entry name" value="FAD/NAD-bd_sf"/>
</dbReference>
<dbReference type="Gene3D" id="3.50.50.60">
    <property type="entry name" value="FAD/NAD(P)-binding domain"/>
    <property type="match status" value="2"/>
</dbReference>
<dbReference type="Pfam" id="PF00743">
    <property type="entry name" value="FMO-like"/>
    <property type="match status" value="2"/>
</dbReference>
<dbReference type="GO" id="GO:0050661">
    <property type="term" value="F:NADP binding"/>
    <property type="evidence" value="ECO:0007669"/>
    <property type="project" value="InterPro"/>
</dbReference>
<evidence type="ECO:0000256" key="4">
    <source>
        <dbReference type="ARBA" id="ARBA00022857"/>
    </source>
</evidence>
<evidence type="ECO:0000256" key="6">
    <source>
        <dbReference type="ARBA" id="ARBA00023033"/>
    </source>
</evidence>
<comment type="cofactor">
    <cofactor evidence="7">
        <name>FAD</name>
        <dbReference type="ChEBI" id="CHEBI:57692"/>
    </cofactor>
</comment>
<evidence type="ECO:0000256" key="7">
    <source>
        <dbReference type="RuleBase" id="RU361177"/>
    </source>
</evidence>
<dbReference type="InterPro" id="IPR020946">
    <property type="entry name" value="Flavin_mOase-like"/>
</dbReference>
<dbReference type="EMBL" id="CABITT030000001">
    <property type="protein sequence ID" value="VVA91065.1"/>
    <property type="molecule type" value="Genomic_DNA"/>
</dbReference>
<accession>A0A565ANQ5</accession>
<evidence type="ECO:0000256" key="3">
    <source>
        <dbReference type="ARBA" id="ARBA00022827"/>
    </source>
</evidence>
<evidence type="ECO:0000313" key="9">
    <source>
        <dbReference type="EMBL" id="VVA91065.1"/>
    </source>
</evidence>
<dbReference type="GO" id="GO:0004499">
    <property type="term" value="F:N,N-dimethylaniline monooxygenase activity"/>
    <property type="evidence" value="ECO:0007669"/>
    <property type="project" value="InterPro"/>
</dbReference>
<dbReference type="GO" id="GO:0050660">
    <property type="term" value="F:flavin adenine dinucleotide binding"/>
    <property type="evidence" value="ECO:0007669"/>
    <property type="project" value="InterPro"/>
</dbReference>
<dbReference type="InterPro" id="IPR000960">
    <property type="entry name" value="Flavin_mOase"/>
</dbReference>
<comment type="similarity">
    <text evidence="1 7">Belongs to the FMO family.</text>
</comment>
<name>A0A565ANQ5_9BRAS</name>
<evidence type="ECO:0000256" key="5">
    <source>
        <dbReference type="ARBA" id="ARBA00023002"/>
    </source>
</evidence>
<keyword evidence="4" id="KW-0521">NADP</keyword>
<reference evidence="9" key="1">
    <citation type="submission" date="2019-07" db="EMBL/GenBank/DDBJ databases">
        <authorList>
            <person name="Dittberner H."/>
        </authorList>
    </citation>
    <scope>NUCLEOTIDE SEQUENCE [LARGE SCALE GENOMIC DNA]</scope>
</reference>
<keyword evidence="10" id="KW-1185">Reference proteome</keyword>
<dbReference type="SUPFAM" id="SSF51905">
    <property type="entry name" value="FAD/NAD(P)-binding domain"/>
    <property type="match status" value="2"/>
</dbReference>
<evidence type="ECO:0000256" key="1">
    <source>
        <dbReference type="ARBA" id="ARBA00009183"/>
    </source>
</evidence>
<evidence type="ECO:0000256" key="2">
    <source>
        <dbReference type="ARBA" id="ARBA00022630"/>
    </source>
</evidence>
<keyword evidence="3 7" id="KW-0274">FAD</keyword>
<comment type="caution">
    <text evidence="9">The sequence shown here is derived from an EMBL/GenBank/DDBJ whole genome shotgun (WGS) entry which is preliminary data.</text>
</comment>
<keyword evidence="2 7" id="KW-0285">Flavoprotein</keyword>